<feature type="compositionally biased region" description="Polar residues" evidence="1">
    <location>
        <begin position="24"/>
        <end position="46"/>
    </location>
</feature>
<keyword evidence="2" id="KW-0812">Transmembrane</keyword>
<dbReference type="Pfam" id="PF20153">
    <property type="entry name" value="DUF6535"/>
    <property type="match status" value="1"/>
</dbReference>
<gene>
    <name evidence="4" type="ORF">BD311DRAFT_800789</name>
</gene>
<feature type="transmembrane region" description="Helical" evidence="2">
    <location>
        <begin position="279"/>
        <end position="304"/>
    </location>
</feature>
<keyword evidence="2" id="KW-0472">Membrane</keyword>
<keyword evidence="2" id="KW-1133">Transmembrane helix</keyword>
<feature type="transmembrane region" description="Helical" evidence="2">
    <location>
        <begin position="117"/>
        <end position="139"/>
    </location>
</feature>
<organism evidence="4">
    <name type="scientific">Dichomitus squalens</name>
    <dbReference type="NCBI Taxonomy" id="114155"/>
    <lineage>
        <taxon>Eukaryota</taxon>
        <taxon>Fungi</taxon>
        <taxon>Dikarya</taxon>
        <taxon>Basidiomycota</taxon>
        <taxon>Agaricomycotina</taxon>
        <taxon>Agaricomycetes</taxon>
        <taxon>Polyporales</taxon>
        <taxon>Polyporaceae</taxon>
        <taxon>Dichomitus</taxon>
    </lineage>
</organism>
<accession>A0A4V6MVR3</accession>
<feature type="region of interest" description="Disordered" evidence="1">
    <location>
        <begin position="1"/>
        <end position="60"/>
    </location>
</feature>
<feature type="transmembrane region" description="Helical" evidence="2">
    <location>
        <begin position="246"/>
        <end position="273"/>
    </location>
</feature>
<evidence type="ECO:0000259" key="3">
    <source>
        <dbReference type="Pfam" id="PF20153"/>
    </source>
</evidence>
<feature type="transmembrane region" description="Helical" evidence="2">
    <location>
        <begin position="187"/>
        <end position="212"/>
    </location>
</feature>
<evidence type="ECO:0000313" key="4">
    <source>
        <dbReference type="EMBL" id="TBU21803.1"/>
    </source>
</evidence>
<proteinExistence type="predicted"/>
<sequence>MASHNSIELEHVGNVSPSMPGRDQGQSQDISDTVSDNPGFTGQQRDSQVEAVPGTRKPVSVQWGSSVEDTRFQGIKEGVQGAYTEAEKEKAFASTAKIVQGYSDALVKRCNEEIDMLLVYVGLFSAILTAFNVQSYLLFQPTPDPTLAVLQQISFQLNTFSVYPPFVNATQPAITVKNVPPPPVESWAVALNILWFSALICSLGSASIGILVKQWLHEYQTGLSGTSAEIARLRQYRLNHLKKWRVAEIVAILPVLLQVSLSLFFAGLLVLLWNLHRLVAVVASVLFCVVVIFVAVTTVMPIIWSDGCYLSPPTYALFRTKQRLRDTVCVLHSVVYRFLYRYALYLETLERSPQRA</sequence>
<evidence type="ECO:0000256" key="1">
    <source>
        <dbReference type="SAM" id="MobiDB-lite"/>
    </source>
</evidence>
<dbReference type="OrthoDB" id="3185525at2759"/>
<feature type="domain" description="DUF6535" evidence="3">
    <location>
        <begin position="99"/>
        <end position="274"/>
    </location>
</feature>
<dbReference type="EMBL" id="ML143575">
    <property type="protein sequence ID" value="TBU21803.1"/>
    <property type="molecule type" value="Genomic_DNA"/>
</dbReference>
<protein>
    <recommendedName>
        <fullName evidence="3">DUF6535 domain-containing protein</fullName>
    </recommendedName>
</protein>
<dbReference type="Proteomes" id="UP000292957">
    <property type="component" value="Unassembled WGS sequence"/>
</dbReference>
<name>A0A4V6MVR3_9APHY</name>
<reference evidence="4" key="1">
    <citation type="submission" date="2019-01" db="EMBL/GenBank/DDBJ databases">
        <title>Draft genome sequences of three monokaryotic isolates of the white-rot basidiomycete fungus Dichomitus squalens.</title>
        <authorList>
            <consortium name="DOE Joint Genome Institute"/>
            <person name="Lopez S.C."/>
            <person name="Andreopoulos B."/>
            <person name="Pangilinan J."/>
            <person name="Lipzen A."/>
            <person name="Riley R."/>
            <person name="Ahrendt S."/>
            <person name="Ng V."/>
            <person name="Barry K."/>
            <person name="Daum C."/>
            <person name="Grigoriev I.V."/>
            <person name="Hilden K.S."/>
            <person name="Makela M.R."/>
            <person name="de Vries R.P."/>
        </authorList>
    </citation>
    <scope>NUCLEOTIDE SEQUENCE [LARGE SCALE GENOMIC DNA]</scope>
    <source>
        <strain evidence="4">OM18370.1</strain>
    </source>
</reference>
<evidence type="ECO:0000256" key="2">
    <source>
        <dbReference type="SAM" id="Phobius"/>
    </source>
</evidence>
<dbReference type="AlphaFoldDB" id="A0A4V6MVR3"/>
<dbReference type="InterPro" id="IPR045338">
    <property type="entry name" value="DUF6535"/>
</dbReference>